<dbReference type="GO" id="GO:0009834">
    <property type="term" value="P:plant-type secondary cell wall biogenesis"/>
    <property type="evidence" value="ECO:0007669"/>
    <property type="project" value="TreeGrafter"/>
</dbReference>
<evidence type="ECO:0000256" key="4">
    <source>
        <dbReference type="ARBA" id="ARBA00022622"/>
    </source>
</evidence>
<reference evidence="10" key="2">
    <citation type="submission" date="2023-06" db="EMBL/GenBank/DDBJ databases">
        <authorList>
            <person name="Swenson N.G."/>
            <person name="Wegrzyn J.L."/>
            <person name="Mcevoy S.L."/>
        </authorList>
    </citation>
    <scope>NUCLEOTIDE SEQUENCE</scope>
    <source>
        <strain evidence="10">NS2018</strain>
        <tissue evidence="10">Leaf</tissue>
    </source>
</reference>
<dbReference type="Pfam" id="PF02469">
    <property type="entry name" value="Fasciclin"/>
    <property type="match status" value="1"/>
</dbReference>
<sequence length="108" mass="11570">MNDFNLDEAFKASSVPNLSKLTNAEVVALLQYHALNGYNPKGALKTTKGPISTLATNSARKFDLSVTTTDDEVTLHNGVSPARVADTMLDSMPLAIFTVDSVLLPIAY</sequence>
<dbReference type="InterPro" id="IPR045003">
    <property type="entry name" value="FLA_A"/>
</dbReference>
<keyword evidence="6" id="KW-0654">Proteoglycan</keyword>
<comment type="caution">
    <text evidence="10">The sequence shown here is derived from an EMBL/GenBank/DDBJ whole genome shotgun (WGS) entry which is preliminary data.</text>
</comment>
<evidence type="ECO:0000313" key="10">
    <source>
        <dbReference type="EMBL" id="KAK0590040.1"/>
    </source>
</evidence>
<evidence type="ECO:0000256" key="3">
    <source>
        <dbReference type="ARBA" id="ARBA00022475"/>
    </source>
</evidence>
<keyword evidence="4" id="KW-0336">GPI-anchor</keyword>
<evidence type="ECO:0000256" key="7">
    <source>
        <dbReference type="ARBA" id="ARBA00023136"/>
    </source>
</evidence>
<evidence type="ECO:0000259" key="9">
    <source>
        <dbReference type="SMART" id="SM00554"/>
    </source>
</evidence>
<dbReference type="GO" id="GO:0005886">
    <property type="term" value="C:plasma membrane"/>
    <property type="evidence" value="ECO:0007669"/>
    <property type="project" value="UniProtKB-SubCell"/>
</dbReference>
<accession>A0AA39SI55</accession>
<evidence type="ECO:0000313" key="11">
    <source>
        <dbReference type="Proteomes" id="UP001168877"/>
    </source>
</evidence>
<dbReference type="GO" id="GO:0098552">
    <property type="term" value="C:side of membrane"/>
    <property type="evidence" value="ECO:0007669"/>
    <property type="project" value="UniProtKB-KW"/>
</dbReference>
<name>A0AA39SI55_ACESA</name>
<dbReference type="SMART" id="SM00554">
    <property type="entry name" value="FAS1"/>
    <property type="match status" value="1"/>
</dbReference>
<evidence type="ECO:0000256" key="8">
    <source>
        <dbReference type="ARBA" id="ARBA00024686"/>
    </source>
</evidence>
<evidence type="ECO:0000256" key="6">
    <source>
        <dbReference type="ARBA" id="ARBA00022974"/>
    </source>
</evidence>
<keyword evidence="5" id="KW-0732">Signal</keyword>
<dbReference type="AlphaFoldDB" id="A0AA39SI55"/>
<dbReference type="PANTHER" id="PTHR32077">
    <property type="entry name" value="FASCICLIN-LIKE ARABINOGALACTAN PROTEIN"/>
    <property type="match status" value="1"/>
</dbReference>
<dbReference type="InterPro" id="IPR036378">
    <property type="entry name" value="FAS1_dom_sf"/>
</dbReference>
<dbReference type="EMBL" id="JAUESC010000381">
    <property type="protein sequence ID" value="KAK0590040.1"/>
    <property type="molecule type" value="Genomic_DNA"/>
</dbReference>
<keyword evidence="3" id="KW-1003">Cell membrane</keyword>
<dbReference type="InterPro" id="IPR000782">
    <property type="entry name" value="FAS1_domain"/>
</dbReference>
<keyword evidence="7" id="KW-0472">Membrane</keyword>
<keyword evidence="11" id="KW-1185">Reference proteome</keyword>
<evidence type="ECO:0000256" key="5">
    <source>
        <dbReference type="ARBA" id="ARBA00022729"/>
    </source>
</evidence>
<gene>
    <name evidence="10" type="ORF">LWI29_022005</name>
</gene>
<protein>
    <recommendedName>
        <fullName evidence="9">FAS1 domain-containing protein</fullName>
    </recommendedName>
</protein>
<dbReference type="PANTHER" id="PTHR32077:SF86">
    <property type="entry name" value="FAS1 DOMAIN-CONTAINING PROTEIN SELMODRAFT_448915"/>
    <property type="match status" value="1"/>
</dbReference>
<comment type="similarity">
    <text evidence="2">Belongs to the fasciclin-like AGP family.</text>
</comment>
<dbReference type="SUPFAM" id="SSF82153">
    <property type="entry name" value="FAS1 domain"/>
    <property type="match status" value="1"/>
</dbReference>
<dbReference type="Proteomes" id="UP001168877">
    <property type="component" value="Unassembled WGS sequence"/>
</dbReference>
<reference evidence="10" key="1">
    <citation type="journal article" date="2022" name="Plant J.">
        <title>Strategies of tolerance reflected in two North American maple genomes.</title>
        <authorList>
            <person name="McEvoy S.L."/>
            <person name="Sezen U.U."/>
            <person name="Trouern-Trend A."/>
            <person name="McMahon S.M."/>
            <person name="Schaberg P.G."/>
            <person name="Yang J."/>
            <person name="Wegrzyn J.L."/>
            <person name="Swenson N.G."/>
        </authorList>
    </citation>
    <scope>NUCLEOTIDE SEQUENCE</scope>
    <source>
        <strain evidence="10">NS2018</strain>
    </source>
</reference>
<evidence type="ECO:0000256" key="1">
    <source>
        <dbReference type="ARBA" id="ARBA00004609"/>
    </source>
</evidence>
<comment type="function">
    <text evidence="8">May be a cell surface adhesion protein.</text>
</comment>
<proteinExistence type="inferred from homology"/>
<organism evidence="10 11">
    <name type="scientific">Acer saccharum</name>
    <name type="common">Sugar maple</name>
    <dbReference type="NCBI Taxonomy" id="4024"/>
    <lineage>
        <taxon>Eukaryota</taxon>
        <taxon>Viridiplantae</taxon>
        <taxon>Streptophyta</taxon>
        <taxon>Embryophyta</taxon>
        <taxon>Tracheophyta</taxon>
        <taxon>Spermatophyta</taxon>
        <taxon>Magnoliopsida</taxon>
        <taxon>eudicotyledons</taxon>
        <taxon>Gunneridae</taxon>
        <taxon>Pentapetalae</taxon>
        <taxon>rosids</taxon>
        <taxon>malvids</taxon>
        <taxon>Sapindales</taxon>
        <taxon>Sapindaceae</taxon>
        <taxon>Hippocastanoideae</taxon>
        <taxon>Acereae</taxon>
        <taxon>Acer</taxon>
    </lineage>
</organism>
<keyword evidence="6" id="KW-0325">Glycoprotein</keyword>
<comment type="subcellular location">
    <subcellularLocation>
        <location evidence="1">Cell membrane</location>
        <topology evidence="1">Lipid-anchor</topology>
        <topology evidence="1">GPI-anchor</topology>
    </subcellularLocation>
</comment>
<feature type="domain" description="FAS1" evidence="9">
    <location>
        <begin position="6"/>
        <end position="106"/>
    </location>
</feature>
<dbReference type="Gene3D" id="2.30.180.10">
    <property type="entry name" value="FAS1 domain"/>
    <property type="match status" value="1"/>
</dbReference>
<keyword evidence="4" id="KW-0449">Lipoprotein</keyword>
<evidence type="ECO:0000256" key="2">
    <source>
        <dbReference type="ARBA" id="ARBA00007843"/>
    </source>
</evidence>